<reference evidence="1 2" key="1">
    <citation type="submission" date="2015-08" db="EMBL/GenBank/DDBJ databases">
        <title>Next Generation Sequencing and Analysis of the Genome of Puccinia sorghi L Schw, the Causal Agent of Maize Common Rust.</title>
        <authorList>
            <person name="Rochi L."/>
            <person name="Burguener G."/>
            <person name="Darino M."/>
            <person name="Turjanski A."/>
            <person name="Kreff E."/>
            <person name="Dieguez M.J."/>
            <person name="Sacco F."/>
        </authorList>
    </citation>
    <scope>NUCLEOTIDE SEQUENCE [LARGE SCALE GENOMIC DNA]</scope>
    <source>
        <strain evidence="1 2">RO10H11247</strain>
    </source>
</reference>
<dbReference type="VEuPathDB" id="FungiDB:VP01_1642g5"/>
<organism evidence="1 2">
    <name type="scientific">Puccinia sorghi</name>
    <dbReference type="NCBI Taxonomy" id="27349"/>
    <lineage>
        <taxon>Eukaryota</taxon>
        <taxon>Fungi</taxon>
        <taxon>Dikarya</taxon>
        <taxon>Basidiomycota</taxon>
        <taxon>Pucciniomycotina</taxon>
        <taxon>Pucciniomycetes</taxon>
        <taxon>Pucciniales</taxon>
        <taxon>Pucciniaceae</taxon>
        <taxon>Puccinia</taxon>
    </lineage>
</organism>
<accession>A0A0L6VII9</accession>
<dbReference type="PANTHER" id="PTHR11439:SF483">
    <property type="entry name" value="PEPTIDE SYNTHASE GLIP-LIKE, PUTATIVE (AFU_ORTHOLOGUE AFUA_3G12920)-RELATED"/>
    <property type="match status" value="1"/>
</dbReference>
<dbReference type="OrthoDB" id="1922643at2759"/>
<dbReference type="Proteomes" id="UP000037035">
    <property type="component" value="Unassembled WGS sequence"/>
</dbReference>
<name>A0A0L6VII9_9BASI</name>
<gene>
    <name evidence="1" type="ORF">VP01_1642g5</name>
</gene>
<dbReference type="CDD" id="cd09272">
    <property type="entry name" value="RNase_HI_RT_Ty1"/>
    <property type="match status" value="1"/>
</dbReference>
<dbReference type="AlphaFoldDB" id="A0A0L6VII9"/>
<proteinExistence type="predicted"/>
<evidence type="ECO:0000313" key="1">
    <source>
        <dbReference type="EMBL" id="KNZ59920.1"/>
    </source>
</evidence>
<comment type="caution">
    <text evidence="1">The sequence shown here is derived from an EMBL/GenBank/DDBJ whole genome shotgun (WGS) entry which is preliminary data.</text>
</comment>
<dbReference type="EMBL" id="LAVV01006440">
    <property type="protein sequence ID" value="KNZ59920.1"/>
    <property type="molecule type" value="Genomic_DNA"/>
</dbReference>
<dbReference type="PANTHER" id="PTHR11439">
    <property type="entry name" value="GAG-POL-RELATED RETROTRANSPOSON"/>
    <property type="match status" value="1"/>
</dbReference>
<protein>
    <recommendedName>
        <fullName evidence="3">Reverse transcriptase Ty1/copia-type domain-containing protein</fullName>
    </recommendedName>
</protein>
<evidence type="ECO:0000313" key="2">
    <source>
        <dbReference type="Proteomes" id="UP000037035"/>
    </source>
</evidence>
<sequence length="605" mass="69018">MYGEIFLNQVLYVPDMLVNLLSARFLVLDDFEINFQKIFVEITKFGQIKMQGKNISNLPSLNFQQNQQRERYLSSAEFLHKALGHTIAFLVGTEAKRFGYFPMVLHSDRGTESILDDSGINRKYWNEIAKVSTLTLNQIPSHKSIKSPFELFKQRVIPLTYFYPMGNRVAIIDQPKESFSKLAPNGKLGILIGYNDELLSYRVLSNDGKIISTKHLKFLDYSNLKDYNLGSTLTIGNDEDDLTNPEESIIDPEELTEEIENFESAESSSEVENDEVAASLVPIAIPQPQSEGRVLRERTDKAMECGEGTAWRKAVDQEIDSIEHHEVWDDMHNVPKLFLKRFPNSSAHDPDTLLGMELRQEDNSISLSQEKLIDKGLAMMGMSDCRSVLTPLSVNLKINYRSFTGILNFLACRKRPDLAPEVSILSSFNNEPGIKHWKEVQHCWKYLKGTLTLKLTLRPNYQDNSKSIQHYTDATWADDSESRLSRSGSICFWKNCPISWNSKKQKSIAMSSTEAELNALSDGVQENQWIKFIAEELWNKTLLPSTFHIDNPGLDEKIKNFGTNSKTKNLDIKLKWLQDLKERNKSAVKLIPSEEMIADSLKKAN</sequence>
<evidence type="ECO:0008006" key="3">
    <source>
        <dbReference type="Google" id="ProtNLM"/>
    </source>
</evidence>
<keyword evidence="2" id="KW-1185">Reference proteome</keyword>